<dbReference type="Pfam" id="PF12146">
    <property type="entry name" value="Hydrolase_4"/>
    <property type="match status" value="1"/>
</dbReference>
<accession>A0A246JH06</accession>
<evidence type="ECO:0000313" key="2">
    <source>
        <dbReference type="EMBL" id="OWQ91894.1"/>
    </source>
</evidence>
<dbReference type="Gene3D" id="3.40.50.1820">
    <property type="entry name" value="alpha/beta hydrolase"/>
    <property type="match status" value="1"/>
</dbReference>
<evidence type="ECO:0000259" key="1">
    <source>
        <dbReference type="Pfam" id="PF12146"/>
    </source>
</evidence>
<dbReference type="PANTHER" id="PTHR43265:SF1">
    <property type="entry name" value="ESTERASE ESTD"/>
    <property type="match status" value="1"/>
</dbReference>
<dbReference type="InterPro" id="IPR022742">
    <property type="entry name" value="Hydrolase_4"/>
</dbReference>
<dbReference type="SUPFAM" id="SSF53474">
    <property type="entry name" value="alpha/beta-Hydrolases"/>
    <property type="match status" value="1"/>
</dbReference>
<organism evidence="2 3">
    <name type="scientific">Roseateles aquatilis</name>
    <dbReference type="NCBI Taxonomy" id="431061"/>
    <lineage>
        <taxon>Bacteria</taxon>
        <taxon>Pseudomonadati</taxon>
        <taxon>Pseudomonadota</taxon>
        <taxon>Betaproteobacteria</taxon>
        <taxon>Burkholderiales</taxon>
        <taxon>Sphaerotilaceae</taxon>
        <taxon>Roseateles</taxon>
    </lineage>
</organism>
<reference evidence="2 3" key="1">
    <citation type="journal article" date="2008" name="Int. J. Syst. Evol. Microbiol.">
        <title>Description of Roseateles aquatilis sp. nov. and Roseateles terrae sp. nov., in the class Betaproteobacteria, and emended description of the genus Roseateles.</title>
        <authorList>
            <person name="Gomila M."/>
            <person name="Bowien B."/>
            <person name="Falsen E."/>
            <person name="Moore E.R."/>
            <person name="Lalucat J."/>
        </authorList>
    </citation>
    <scope>NUCLEOTIDE SEQUENCE [LARGE SCALE GENOMIC DNA]</scope>
    <source>
        <strain evidence="2 3">CCUG 48205</strain>
    </source>
</reference>
<gene>
    <name evidence="2" type="ORF">CDN99_05865</name>
</gene>
<feature type="domain" description="Serine aminopeptidase S33" evidence="1">
    <location>
        <begin position="217"/>
        <end position="327"/>
    </location>
</feature>
<sequence>MGPWCRHLVPHLVSRDRSSSPRSRTASPDPRRVLNRRRHCGRRQPIDRRAAVDNRHRHLFARGEEVRVQPPEDLRGKKLKSLVVLSLCGALASLPLSATAQTAKRCLIGAYQLENGQTLDIAPSRGDTLHWTAFTGETGRLRPQADGSWTSTVGWTDRPATDTLSSADCKDGEKSEITFGGKRGHRLAFDVSETRFESNGIKLVGRLVLPKGKGPVPVVVLLHGSEDDSARDTNSLQRALPAEGIGVFVYDKRGTGASGGAYTQDFDVLADDAVLAMREARRLAGARAGRVGYQGGSQGGWIAPLAAQRSPVDFVIVGFGLTVSMIDQDQQSVALEMRTNGHSAQDTEKALALTRAGERVIESRGRDGYEAFDALRQKYKSEPWYKDVRGNFLHLVLPLDKAQIVEGLNTKYKFETSFRYDPMPTLRASTTPQLWILAADDRVAPSAESAASIRSLIAAGKRYTLAVYPGADHGMTEFEVNPDGRRVSTRFPKGYFQMMRDFIRDGRVGDAYGNAVMTLPAGGQ</sequence>
<dbReference type="EMBL" id="NIOF01000002">
    <property type="protein sequence ID" value="OWQ91894.1"/>
    <property type="molecule type" value="Genomic_DNA"/>
</dbReference>
<dbReference type="PANTHER" id="PTHR43265">
    <property type="entry name" value="ESTERASE ESTD"/>
    <property type="match status" value="1"/>
</dbReference>
<name>A0A246JH06_9BURK</name>
<proteinExistence type="predicted"/>
<dbReference type="GO" id="GO:0052689">
    <property type="term" value="F:carboxylic ester hydrolase activity"/>
    <property type="evidence" value="ECO:0007669"/>
    <property type="project" value="TreeGrafter"/>
</dbReference>
<evidence type="ECO:0000313" key="3">
    <source>
        <dbReference type="Proteomes" id="UP000197468"/>
    </source>
</evidence>
<comment type="caution">
    <text evidence="2">The sequence shown here is derived from an EMBL/GenBank/DDBJ whole genome shotgun (WGS) entry which is preliminary data.</text>
</comment>
<dbReference type="InterPro" id="IPR053145">
    <property type="entry name" value="AB_hydrolase_Est10"/>
</dbReference>
<protein>
    <recommendedName>
        <fullName evidence="1">Serine aminopeptidase S33 domain-containing protein</fullName>
    </recommendedName>
</protein>
<keyword evidence="3" id="KW-1185">Reference proteome</keyword>
<dbReference type="AlphaFoldDB" id="A0A246JH06"/>
<dbReference type="Proteomes" id="UP000197468">
    <property type="component" value="Unassembled WGS sequence"/>
</dbReference>
<dbReference type="InterPro" id="IPR029058">
    <property type="entry name" value="AB_hydrolase_fold"/>
</dbReference>